<dbReference type="Gene3D" id="1.20.140.10">
    <property type="entry name" value="Butyryl-CoA Dehydrogenase, subunit A, domain 3"/>
    <property type="match status" value="1"/>
</dbReference>
<protein>
    <recommendedName>
        <fullName evidence="1">Acyl-CoA oxidase C-alpha1 domain-containing protein</fullName>
    </recommendedName>
</protein>
<dbReference type="GO" id="GO:0071949">
    <property type="term" value="F:FAD binding"/>
    <property type="evidence" value="ECO:0007669"/>
    <property type="project" value="InterPro"/>
</dbReference>
<gene>
    <name evidence="2" type="ORF">D9758_008981</name>
</gene>
<organism evidence="2 3">
    <name type="scientific">Tetrapyrgos nigripes</name>
    <dbReference type="NCBI Taxonomy" id="182062"/>
    <lineage>
        <taxon>Eukaryota</taxon>
        <taxon>Fungi</taxon>
        <taxon>Dikarya</taxon>
        <taxon>Basidiomycota</taxon>
        <taxon>Agaricomycotina</taxon>
        <taxon>Agaricomycetes</taxon>
        <taxon>Agaricomycetidae</taxon>
        <taxon>Agaricales</taxon>
        <taxon>Marasmiineae</taxon>
        <taxon>Marasmiaceae</taxon>
        <taxon>Tetrapyrgos</taxon>
    </lineage>
</organism>
<evidence type="ECO:0000313" key="2">
    <source>
        <dbReference type="EMBL" id="KAF5366570.1"/>
    </source>
</evidence>
<dbReference type="GO" id="GO:0003997">
    <property type="term" value="F:acyl-CoA oxidase activity"/>
    <property type="evidence" value="ECO:0007669"/>
    <property type="project" value="InterPro"/>
</dbReference>
<dbReference type="AlphaFoldDB" id="A0A8H5GKU3"/>
<sequence length="600" mass="67248">MDFFCLLIIQVTGFPEHLSTKIPFKRVPRPPGCSTFPPAMHSNELYNHPLFRVRNELLTKDESVALSYKRARLVLRTHRLTASDVQFCSEKFWSLMMDPICSLDIAMFTILAAHVGLAIGTLSRHLKRRPDLRPLVNDLLRMDTVGVYLLTERGHGLDAFNIETTATRTSDGYILHTPREEATKFMPATTPAFGIPKVALVMARLIVDGRNHGSRFFIVPICNEKEMYRGVISTRLPTRSGTNPLDFSLTRFDHVHIPLSALVASDINDISIPDRPLEAWWDEIWRIQLGTMAVPAPWISAIKAAAYIGGRYSMHRHVIGTRNASIPVISFRTQQSPIINAVAVAMVMDNWFPRGIRFAMEETTDHRVRHAMSVIMKATICRHFQRCVPEIAERCGAQGTFEHNYMARIENDGKGVIIAEGDVLTLCIRLFSELLLGRYTVPLPDPNSSLLAQHAASLLQENRDILSGLESHRSEAFNNLILPQSQSVIEAIGHAMAYAAAVDANLPRPILDVYESLVIRQDPAWYSEQVGVSRTQQRLREDAAITDAFAHLELYLDELEIADYVSAPILSDAAWKAYSSSLPTHTGNAMASFPQMQAML</sequence>
<dbReference type="PANTHER" id="PTHR10909">
    <property type="entry name" value="ELECTRON TRANSPORT OXIDOREDUCTASE"/>
    <property type="match status" value="1"/>
</dbReference>
<comment type="caution">
    <text evidence="2">The sequence shown here is derived from an EMBL/GenBank/DDBJ whole genome shotgun (WGS) entry which is preliminary data.</text>
</comment>
<dbReference type="Gene3D" id="2.40.110.10">
    <property type="entry name" value="Butyryl-CoA Dehydrogenase, subunit A, domain 2"/>
    <property type="match status" value="1"/>
</dbReference>
<reference evidence="2 3" key="1">
    <citation type="journal article" date="2020" name="ISME J.">
        <title>Uncovering the hidden diversity of litter-decomposition mechanisms in mushroom-forming fungi.</title>
        <authorList>
            <person name="Floudas D."/>
            <person name="Bentzer J."/>
            <person name="Ahren D."/>
            <person name="Johansson T."/>
            <person name="Persson P."/>
            <person name="Tunlid A."/>
        </authorList>
    </citation>
    <scope>NUCLEOTIDE SEQUENCE [LARGE SCALE GENOMIC DNA]</scope>
    <source>
        <strain evidence="2 3">CBS 291.85</strain>
    </source>
</reference>
<dbReference type="Pfam" id="PF22924">
    <property type="entry name" value="ACOX_C_alpha1"/>
    <property type="match status" value="1"/>
</dbReference>
<keyword evidence="3" id="KW-1185">Reference proteome</keyword>
<dbReference type="Proteomes" id="UP000559256">
    <property type="component" value="Unassembled WGS sequence"/>
</dbReference>
<dbReference type="InterPro" id="IPR012258">
    <property type="entry name" value="Acyl-CoA_oxidase"/>
</dbReference>
<dbReference type="InterPro" id="IPR036250">
    <property type="entry name" value="AcylCo_DH-like_C"/>
</dbReference>
<evidence type="ECO:0000313" key="3">
    <source>
        <dbReference type="Proteomes" id="UP000559256"/>
    </source>
</evidence>
<dbReference type="SUPFAM" id="SSF47203">
    <property type="entry name" value="Acyl-CoA dehydrogenase C-terminal domain-like"/>
    <property type="match status" value="1"/>
</dbReference>
<dbReference type="GO" id="GO:0005504">
    <property type="term" value="F:fatty acid binding"/>
    <property type="evidence" value="ECO:0007669"/>
    <property type="project" value="TreeGrafter"/>
</dbReference>
<dbReference type="GO" id="GO:0005777">
    <property type="term" value="C:peroxisome"/>
    <property type="evidence" value="ECO:0007669"/>
    <property type="project" value="InterPro"/>
</dbReference>
<dbReference type="OrthoDB" id="538336at2759"/>
<dbReference type="InterPro" id="IPR046373">
    <property type="entry name" value="Acyl-CoA_Oxase/DH_mid-dom_sf"/>
</dbReference>
<evidence type="ECO:0000259" key="1">
    <source>
        <dbReference type="Pfam" id="PF22924"/>
    </source>
</evidence>
<dbReference type="SUPFAM" id="SSF56645">
    <property type="entry name" value="Acyl-CoA dehydrogenase NM domain-like"/>
    <property type="match status" value="1"/>
</dbReference>
<accession>A0A8H5GKU3</accession>
<dbReference type="EMBL" id="JAACJM010000022">
    <property type="protein sequence ID" value="KAF5366570.1"/>
    <property type="molecule type" value="Genomic_DNA"/>
</dbReference>
<dbReference type="InterPro" id="IPR055060">
    <property type="entry name" value="ACOX_C_alpha1"/>
</dbReference>
<dbReference type="GO" id="GO:0033540">
    <property type="term" value="P:fatty acid beta-oxidation using acyl-CoA oxidase"/>
    <property type="evidence" value="ECO:0007669"/>
    <property type="project" value="TreeGrafter"/>
</dbReference>
<dbReference type="InterPro" id="IPR009100">
    <property type="entry name" value="AcylCoA_DH/oxidase_NM_dom_sf"/>
</dbReference>
<dbReference type="PANTHER" id="PTHR10909:SF382">
    <property type="entry name" value="ACYL-COENZYME A OXIDASE"/>
    <property type="match status" value="1"/>
</dbReference>
<feature type="domain" description="Acyl-CoA oxidase C-alpha1" evidence="1">
    <location>
        <begin position="300"/>
        <end position="429"/>
    </location>
</feature>
<dbReference type="GO" id="GO:0055088">
    <property type="term" value="P:lipid homeostasis"/>
    <property type="evidence" value="ECO:0007669"/>
    <property type="project" value="TreeGrafter"/>
</dbReference>
<proteinExistence type="predicted"/>
<name>A0A8H5GKU3_9AGAR</name>